<protein>
    <recommendedName>
        <fullName evidence="3">Normocyte-binding protein</fullName>
    </recommendedName>
</protein>
<evidence type="ECO:0008006" key="3">
    <source>
        <dbReference type="Google" id="ProtNLM"/>
    </source>
</evidence>
<dbReference type="OrthoDB" id="1661761at2"/>
<dbReference type="AlphaFoldDB" id="A0A1G9KK72"/>
<accession>A0A1G9KK72</accession>
<dbReference type="Proteomes" id="UP000214880">
    <property type="component" value="Unassembled WGS sequence"/>
</dbReference>
<dbReference type="EMBL" id="FNHB01000001">
    <property type="protein sequence ID" value="SDL49795.1"/>
    <property type="molecule type" value="Genomic_DNA"/>
</dbReference>
<organism evidence="1 2">
    <name type="scientific">Dendrosporobacter quercicolus</name>
    <dbReference type="NCBI Taxonomy" id="146817"/>
    <lineage>
        <taxon>Bacteria</taxon>
        <taxon>Bacillati</taxon>
        <taxon>Bacillota</taxon>
        <taxon>Negativicutes</taxon>
        <taxon>Selenomonadales</taxon>
        <taxon>Sporomusaceae</taxon>
        <taxon>Dendrosporobacter</taxon>
    </lineage>
</organism>
<name>A0A1G9KK72_9FIRM</name>
<gene>
    <name evidence="1" type="ORF">SAMN04488502_10155</name>
</gene>
<keyword evidence="2" id="KW-1185">Reference proteome</keyword>
<dbReference type="RefSeq" id="WP_092067131.1">
    <property type="nucleotide sequence ID" value="NZ_FNHB01000001.1"/>
</dbReference>
<evidence type="ECO:0000313" key="1">
    <source>
        <dbReference type="EMBL" id="SDL49795.1"/>
    </source>
</evidence>
<sequence length="429" mass="50787">MRIFDEEFDMRSYVQKRLLEIDHLESRRVFKSVVEGLFLELWDEIEAEYKGLERRVFAEVPMPVEGPAIITNIIDRRLYDVTDDFLLPMRPEDLQSHQVDTEALLSSLNEKAPFFLYTVFLQADHLEACKFDRPERKFRGVIKTRHSEYTGQFHVRRNLAYRRQIEDLYRIFELNYLPWRSVCAPYLYKLFDVYIDDIENGNAREMIEEAVIDFEEYAPAIRYHQVPLWNLETISIRTSTYPEPCVDKINYEHRIFRHKFREGARYLVTNPDVRVANIRWTQGDLLITCPLADPVTWEMYQCNSQVKHAYPNRLMGNAKQASFADTLTGVFRQPVKTKLELSRLIQACGYETDLAFAGVELVASFPDKETYIVDDFIRDELRTGAWETAMRLDFQPADYDFYLNRDIMSFLVSVVQRHFPEYECCGRLV</sequence>
<proteinExistence type="predicted"/>
<dbReference type="STRING" id="146817.SAMN04488502_10155"/>
<reference evidence="1 2" key="1">
    <citation type="submission" date="2016-10" db="EMBL/GenBank/DDBJ databases">
        <authorList>
            <person name="de Groot N.N."/>
        </authorList>
    </citation>
    <scope>NUCLEOTIDE SEQUENCE [LARGE SCALE GENOMIC DNA]</scope>
    <source>
        <strain evidence="1 2">DSM 1736</strain>
    </source>
</reference>
<evidence type="ECO:0000313" key="2">
    <source>
        <dbReference type="Proteomes" id="UP000214880"/>
    </source>
</evidence>